<keyword evidence="2" id="KW-0946">Virion</keyword>
<sequence length="548" mass="60043">MNNYYIDPSFAGASDGTINAPFKSFSAMLAAGITHPCTIGLKRGTVLVENVLAGSALKNTTNQYSYITDYGDKKLPKPVWINSTVWGSQESGYTYTGQHLTSRNTRNLIISNINFSMRSYDIYKPITGALPIETIWLRLEILNDSTEPTIDANVWVQDCKFSAAVIEGTARRRNYEAVVHIIVTSNGAYRADKFGVKGCNFVGVSRAITCTGNHSYAADTTDNSQGTLYSRGVQVENCSFVRNGRGAVLFQGVESALSAETPDVLQSYMANCNYSRYRWDSMNDNDTAQSADAAFWTWRCNRILIERIYGGGSYSLNLDCELLDFDYMTWDSVARHCVSFHNSAILLSMGASSLTSQGAARAPYNSGLYTVDQYFYVRRNGQGNNVIKECVSYNDGVDLGNAAFTPYAGFIKTGGGAGTYNLTVQNCLCIDTVSRFSKPLITTLPLMSTPGLEKVKLINNVFIFPYLAKASLLPTISASQEVAGTRIESNRFYCVPLDLTSINENLSQGSNVINATFGYPNSLVNIPRQVPPSLEESLGLLKTLGLMS</sequence>
<keyword evidence="4" id="KW-1185">Reference proteome</keyword>
<dbReference type="GO" id="GO:0044423">
    <property type="term" value="C:virion component"/>
    <property type="evidence" value="ECO:0007669"/>
    <property type="project" value="UniProtKB-KW"/>
</dbReference>
<dbReference type="GO" id="GO:0051701">
    <property type="term" value="P:biological process involved in interaction with host"/>
    <property type="evidence" value="ECO:0007669"/>
    <property type="project" value="UniProtKB-ARBA"/>
</dbReference>
<evidence type="ECO:0000313" key="4">
    <source>
        <dbReference type="Proteomes" id="UP000325262"/>
    </source>
</evidence>
<comment type="subcellular location">
    <subcellularLocation>
        <location evidence="1">Virion</location>
    </subcellularLocation>
</comment>
<dbReference type="InterPro" id="IPR011050">
    <property type="entry name" value="Pectin_lyase_fold/virulence"/>
</dbReference>
<reference evidence="3 4" key="1">
    <citation type="submission" date="2019-06" db="EMBL/GenBank/DDBJ databases">
        <title>Complete Genome Sequence of Klebsiella pneumoniae Myophage Magnus.</title>
        <authorList>
            <person name="Acevedo Ugarriza L.E."/>
            <person name="Michalik J."/>
            <person name="Newkirk H."/>
            <person name="Liu M."/>
            <person name="Gill J.J."/>
            <person name="Ramsey J."/>
        </authorList>
    </citation>
    <scope>NUCLEOTIDE SEQUENCE [LARGE SCALE GENOMIC DNA]</scope>
</reference>
<proteinExistence type="predicted"/>
<dbReference type="Proteomes" id="UP000325262">
    <property type="component" value="Segment"/>
</dbReference>
<dbReference type="GO" id="GO:0019058">
    <property type="term" value="P:viral life cycle"/>
    <property type="evidence" value="ECO:0007669"/>
    <property type="project" value="UniProtKB-ARBA"/>
</dbReference>
<evidence type="ECO:0000313" key="3">
    <source>
        <dbReference type="EMBL" id="QEG07926.1"/>
    </source>
</evidence>
<evidence type="ECO:0000256" key="1">
    <source>
        <dbReference type="ARBA" id="ARBA00004328"/>
    </source>
</evidence>
<protein>
    <submittedName>
        <fullName evidence="3">Putative tail fiber protein</fullName>
    </submittedName>
</protein>
<dbReference type="EMBL" id="MN045230">
    <property type="protein sequence ID" value="QEG07926.1"/>
    <property type="molecule type" value="Genomic_DNA"/>
</dbReference>
<accession>A0A5B9N5S5</accession>
<dbReference type="SUPFAM" id="SSF51126">
    <property type="entry name" value="Pectin lyase-like"/>
    <property type="match status" value="1"/>
</dbReference>
<organism evidence="3 4">
    <name type="scientific">Klebsiella phage Magnus</name>
    <dbReference type="NCBI Taxonomy" id="2589660"/>
    <lineage>
        <taxon>Viruses</taxon>
        <taxon>Duplodnaviria</taxon>
        <taxon>Heunggongvirae</taxon>
        <taxon>Uroviricota</taxon>
        <taxon>Caudoviricetes</taxon>
        <taxon>Pantevenvirales</taxon>
        <taxon>Ackermannviridae</taxon>
        <taxon>Taipeivirus</taxon>
        <taxon>Taipeivirus magnus</taxon>
    </lineage>
</organism>
<name>A0A5B9N5S5_9CAUD</name>
<evidence type="ECO:0000256" key="2">
    <source>
        <dbReference type="ARBA" id="ARBA00022844"/>
    </source>
</evidence>
<gene>
    <name evidence="3" type="ORF">CPT_Magnus_047</name>
</gene>